<comment type="caution">
    <text evidence="4">The sequence shown here is derived from an EMBL/GenBank/DDBJ whole genome shotgun (WGS) entry which is preliminary data.</text>
</comment>
<keyword evidence="1" id="KW-0646">Protease inhibitor</keyword>
<dbReference type="Pfam" id="PF09394">
    <property type="entry name" value="Inhibitor_I42"/>
    <property type="match status" value="1"/>
</dbReference>
<evidence type="ECO:0000259" key="3">
    <source>
        <dbReference type="Pfam" id="PF09394"/>
    </source>
</evidence>
<dbReference type="PANTHER" id="PTHR36530">
    <property type="entry name" value="INHIBITOR OF CYSTEINE PEPTIDASE"/>
    <property type="match status" value="1"/>
</dbReference>
<dbReference type="PANTHER" id="PTHR36530:SF1">
    <property type="entry name" value="AMOEBIASIN-1"/>
    <property type="match status" value="1"/>
</dbReference>
<dbReference type="InterPro" id="IPR052781">
    <property type="entry name" value="Cys_protease_inhibitor_I42"/>
</dbReference>
<name>A0A0P6X7I6_9CHLR</name>
<dbReference type="AlphaFoldDB" id="A0A0P6X7I6"/>
<proteinExistence type="predicted"/>
<dbReference type="SUPFAM" id="SSF141066">
    <property type="entry name" value="ICP-like"/>
    <property type="match status" value="1"/>
</dbReference>
<dbReference type="EMBL" id="LGCM01000058">
    <property type="protein sequence ID" value="KPL77929.1"/>
    <property type="molecule type" value="Genomic_DNA"/>
</dbReference>
<keyword evidence="2" id="KW-0789">Thiol protease inhibitor</keyword>
<dbReference type="Gene3D" id="2.60.40.2020">
    <property type="match status" value="1"/>
</dbReference>
<keyword evidence="5" id="KW-1185">Reference proteome</keyword>
<dbReference type="RefSeq" id="WP_062416772.1">
    <property type="nucleotide sequence ID" value="NZ_DF967974.1"/>
</dbReference>
<evidence type="ECO:0000313" key="5">
    <source>
        <dbReference type="Proteomes" id="UP000050501"/>
    </source>
</evidence>
<dbReference type="GO" id="GO:0004869">
    <property type="term" value="F:cysteine-type endopeptidase inhibitor activity"/>
    <property type="evidence" value="ECO:0007669"/>
    <property type="project" value="UniProtKB-KW"/>
</dbReference>
<evidence type="ECO:0000256" key="2">
    <source>
        <dbReference type="ARBA" id="ARBA00022704"/>
    </source>
</evidence>
<reference evidence="4 5" key="1">
    <citation type="submission" date="2015-07" db="EMBL/GenBank/DDBJ databases">
        <title>Genome sequence of Levilinea saccharolytica DSM 16555.</title>
        <authorList>
            <person name="Hemp J."/>
            <person name="Ward L.M."/>
            <person name="Pace L.A."/>
            <person name="Fischer W.W."/>
        </authorList>
    </citation>
    <scope>NUCLEOTIDE SEQUENCE [LARGE SCALE GENOMIC DNA]</scope>
    <source>
        <strain evidence="4 5">KIBI-1</strain>
    </source>
</reference>
<sequence length="114" mass="12961">MDSNLDTTHILAESDRGKKIELQAGESITVVLTGNPSTGFDWTVAEMNPDILNLEERQFQPASPYVGSGGQVRLHFCAVGSGRTRLKLHYRRAWETEKRPLRTWYVTLQIQEED</sequence>
<protein>
    <recommendedName>
        <fullName evidence="3">Proteinase inhibitor I42 chagasin domain-containing protein</fullName>
    </recommendedName>
</protein>
<gene>
    <name evidence="4" type="ORF">ADN01_15210</name>
</gene>
<accession>A0A0P6X7I6</accession>
<dbReference type="InterPro" id="IPR036331">
    <property type="entry name" value="Chagasin-like_sf"/>
</dbReference>
<feature type="domain" description="Proteinase inhibitor I42 chagasin" evidence="3">
    <location>
        <begin position="22"/>
        <end position="107"/>
    </location>
</feature>
<dbReference type="InterPro" id="IPR018990">
    <property type="entry name" value="Prot_inh_I42_chagasin"/>
</dbReference>
<evidence type="ECO:0000256" key="1">
    <source>
        <dbReference type="ARBA" id="ARBA00022690"/>
    </source>
</evidence>
<dbReference type="Proteomes" id="UP000050501">
    <property type="component" value="Unassembled WGS sequence"/>
</dbReference>
<evidence type="ECO:0000313" key="4">
    <source>
        <dbReference type="EMBL" id="KPL77929.1"/>
    </source>
</evidence>
<organism evidence="4 5">
    <name type="scientific">Levilinea saccharolytica</name>
    <dbReference type="NCBI Taxonomy" id="229921"/>
    <lineage>
        <taxon>Bacteria</taxon>
        <taxon>Bacillati</taxon>
        <taxon>Chloroflexota</taxon>
        <taxon>Anaerolineae</taxon>
        <taxon>Anaerolineales</taxon>
        <taxon>Anaerolineaceae</taxon>
        <taxon>Levilinea</taxon>
    </lineage>
</organism>